<feature type="transmembrane region" description="Helical" evidence="10">
    <location>
        <begin position="72"/>
        <end position="90"/>
    </location>
</feature>
<dbReference type="InterPro" id="IPR011303">
    <property type="entry name" value="RnfD_bac"/>
</dbReference>
<evidence type="ECO:0000256" key="9">
    <source>
        <dbReference type="ARBA" id="ARBA00023136"/>
    </source>
</evidence>
<comment type="caution">
    <text evidence="11">The sequence shown here is derived from an EMBL/GenBank/DDBJ whole genome shotgun (WGS) entry which is preliminary data.</text>
</comment>
<evidence type="ECO:0000256" key="3">
    <source>
        <dbReference type="ARBA" id="ARBA00022630"/>
    </source>
</evidence>
<comment type="similarity">
    <text evidence="10">Belongs to the NqrB/RnfD family.</text>
</comment>
<comment type="cofactor">
    <cofactor evidence="10">
        <name>FMN</name>
        <dbReference type="ChEBI" id="CHEBI:58210"/>
    </cofactor>
</comment>
<dbReference type="AlphaFoldDB" id="A0A7C0WTT8"/>
<dbReference type="NCBIfam" id="TIGR01946">
    <property type="entry name" value="rnfD"/>
    <property type="match status" value="1"/>
</dbReference>
<keyword evidence="3 10" id="KW-0285">Flavoprotein</keyword>
<dbReference type="Proteomes" id="UP000886355">
    <property type="component" value="Unassembled WGS sequence"/>
</dbReference>
<gene>
    <name evidence="10" type="primary">rnfD</name>
    <name evidence="11" type="ORF">ENG14_04185</name>
</gene>
<dbReference type="GO" id="GO:0022900">
    <property type="term" value="P:electron transport chain"/>
    <property type="evidence" value="ECO:0007669"/>
    <property type="project" value="UniProtKB-UniRule"/>
</dbReference>
<keyword evidence="6 10" id="KW-1278">Translocase</keyword>
<keyword evidence="2 10" id="KW-0597">Phosphoprotein</keyword>
<dbReference type="HAMAP" id="MF_00462">
    <property type="entry name" value="RsxD_RnfD"/>
    <property type="match status" value="1"/>
</dbReference>
<keyword evidence="7 10" id="KW-0249">Electron transport</keyword>
<keyword evidence="5 10" id="KW-0812">Transmembrane</keyword>
<evidence type="ECO:0000256" key="4">
    <source>
        <dbReference type="ARBA" id="ARBA00022643"/>
    </source>
</evidence>
<feature type="transmembrane region" description="Helical" evidence="10">
    <location>
        <begin position="214"/>
        <end position="234"/>
    </location>
</feature>
<accession>A0A7C0WTT8</accession>
<dbReference type="GO" id="GO:0055085">
    <property type="term" value="P:transmembrane transport"/>
    <property type="evidence" value="ECO:0007669"/>
    <property type="project" value="InterPro"/>
</dbReference>
<sequence>MKKPSLVISPSPHVHSGWSVSRLYYETLLALLPVVLGGIYFFGFGVLKPIVFAVIGAVGAEVVWEKAIGRSVTVYDGSAVVTGVLLGLLVSPSVPWWIPLLGAVIGVLVPKHFFGGVGQNAFSTVLVGWAVVFVSYKAIMANYPMPHPAFGMVAGGYVEYPPLEVLKWDGVDVIKDIPIKDLLLGNVPGTAGTTSVIAVFLGGLYLLLRGIIPWQVPVAYLGGAFLFQLVFWLINPARYASPVFHIFTGWMFLGAFFLATEKGTTPLKPLPMLLYGLGCGILTMVIRNWGIYMDGVPFAVLLMNALAPLLDRIKLKPRGRVESLA</sequence>
<feature type="transmembrane region" description="Helical" evidence="10">
    <location>
        <begin position="240"/>
        <end position="260"/>
    </location>
</feature>
<evidence type="ECO:0000256" key="7">
    <source>
        <dbReference type="ARBA" id="ARBA00022982"/>
    </source>
</evidence>
<keyword evidence="8 10" id="KW-1133">Transmembrane helix</keyword>
<evidence type="ECO:0000256" key="6">
    <source>
        <dbReference type="ARBA" id="ARBA00022967"/>
    </source>
</evidence>
<comment type="function">
    <text evidence="10">Part of a membrane-bound complex that couples electron transfer with translocation of ions across the membrane.</text>
</comment>
<dbReference type="PANTHER" id="PTHR30578:SF0">
    <property type="entry name" value="ION-TRANSLOCATING OXIDOREDUCTASE COMPLEX SUBUNIT D"/>
    <property type="match status" value="1"/>
</dbReference>
<keyword evidence="1 10" id="KW-0813">Transport</keyword>
<protein>
    <recommendedName>
        <fullName evidence="10">Ion-translocating oxidoreductase complex subunit D</fullName>
        <ecNumber evidence="10">7.-.-.-</ecNumber>
    </recommendedName>
    <alternativeName>
        <fullName evidence="10">Rnf electron transport complex subunit D</fullName>
    </alternativeName>
</protein>
<evidence type="ECO:0000256" key="5">
    <source>
        <dbReference type="ARBA" id="ARBA00022692"/>
    </source>
</evidence>
<evidence type="ECO:0000256" key="10">
    <source>
        <dbReference type="HAMAP-Rule" id="MF_00462"/>
    </source>
</evidence>
<keyword evidence="10" id="KW-1003">Cell membrane</keyword>
<name>A0A7C0WTT8_9BACT</name>
<feature type="transmembrane region" description="Helical" evidence="10">
    <location>
        <begin position="187"/>
        <end position="207"/>
    </location>
</feature>
<evidence type="ECO:0000256" key="1">
    <source>
        <dbReference type="ARBA" id="ARBA00022448"/>
    </source>
</evidence>
<feature type="transmembrane region" description="Helical" evidence="10">
    <location>
        <begin position="28"/>
        <end position="60"/>
    </location>
</feature>
<evidence type="ECO:0000256" key="2">
    <source>
        <dbReference type="ARBA" id="ARBA00022553"/>
    </source>
</evidence>
<reference evidence="11" key="1">
    <citation type="journal article" date="2020" name="mSystems">
        <title>Genome- and Community-Level Interaction Insights into Carbon Utilization and Element Cycling Functions of Hydrothermarchaeota in Hydrothermal Sediment.</title>
        <authorList>
            <person name="Zhou Z."/>
            <person name="Liu Y."/>
            <person name="Xu W."/>
            <person name="Pan J."/>
            <person name="Luo Z.H."/>
            <person name="Li M."/>
        </authorList>
    </citation>
    <scope>NUCLEOTIDE SEQUENCE [LARGE SCALE GENOMIC DNA]</scope>
    <source>
        <strain evidence="11">HyVt-19</strain>
    </source>
</reference>
<feature type="transmembrane region" description="Helical" evidence="10">
    <location>
        <begin position="121"/>
        <end position="139"/>
    </location>
</feature>
<dbReference type="EC" id="7.-.-.-" evidence="10"/>
<dbReference type="InterPro" id="IPR004338">
    <property type="entry name" value="NqrB/RnfD"/>
</dbReference>
<proteinExistence type="inferred from homology"/>
<dbReference type="PANTHER" id="PTHR30578">
    <property type="entry name" value="ELECTRON TRANSPORT COMPLEX PROTEIN RNFD"/>
    <property type="match status" value="1"/>
</dbReference>
<feature type="transmembrane region" description="Helical" evidence="10">
    <location>
        <begin position="272"/>
        <end position="290"/>
    </location>
</feature>
<dbReference type="GO" id="GO:0005886">
    <property type="term" value="C:plasma membrane"/>
    <property type="evidence" value="ECO:0007669"/>
    <property type="project" value="UniProtKB-SubCell"/>
</dbReference>
<comment type="subunit">
    <text evidence="10">The complex is composed of six subunits: RnfA, RnfB, RnfC, RnfD, RnfE and RnfG.</text>
</comment>
<comment type="subcellular location">
    <subcellularLocation>
        <location evidence="10">Cell membrane</location>
        <topology evidence="10">Multi-pass membrane protein</topology>
    </subcellularLocation>
</comment>
<comment type="caution">
    <text evidence="10">Lacks conserved residue(s) required for the propagation of feature annotation.</text>
</comment>
<keyword evidence="4 10" id="KW-0288">FMN</keyword>
<organism evidence="11">
    <name type="scientific">Thermodesulforhabdus norvegica</name>
    <dbReference type="NCBI Taxonomy" id="39841"/>
    <lineage>
        <taxon>Bacteria</taxon>
        <taxon>Pseudomonadati</taxon>
        <taxon>Thermodesulfobacteriota</taxon>
        <taxon>Syntrophobacteria</taxon>
        <taxon>Syntrophobacterales</taxon>
        <taxon>Thermodesulforhabdaceae</taxon>
        <taxon>Thermodesulforhabdus</taxon>
    </lineage>
</organism>
<keyword evidence="9 10" id="KW-0472">Membrane</keyword>
<dbReference type="EMBL" id="DQZW01000199">
    <property type="protein sequence ID" value="HDL90083.1"/>
    <property type="molecule type" value="Genomic_DNA"/>
</dbReference>
<evidence type="ECO:0000313" key="11">
    <source>
        <dbReference type="EMBL" id="HDL90083.1"/>
    </source>
</evidence>
<dbReference type="Pfam" id="PF03116">
    <property type="entry name" value="NQR2_RnfD_RnfE"/>
    <property type="match status" value="1"/>
</dbReference>
<evidence type="ECO:0000256" key="8">
    <source>
        <dbReference type="ARBA" id="ARBA00022989"/>
    </source>
</evidence>